<dbReference type="OrthoDB" id="4954884at2"/>
<proteinExistence type="inferred from homology"/>
<feature type="binding site" evidence="12">
    <location>
        <position position="62"/>
    </location>
    <ligand>
        <name>[4Fe-4S] cluster</name>
        <dbReference type="ChEBI" id="CHEBI:49883"/>
    </ligand>
</feature>
<keyword evidence="11 12" id="KW-0804">Transcription</keyword>
<dbReference type="InterPro" id="IPR034768">
    <property type="entry name" value="4FE4S_WBL"/>
</dbReference>
<dbReference type="GO" id="GO:0005737">
    <property type="term" value="C:cytoplasm"/>
    <property type="evidence" value="ECO:0007669"/>
    <property type="project" value="UniProtKB-SubCell"/>
</dbReference>
<keyword evidence="6 12" id="KW-0408">Iron</keyword>
<evidence type="ECO:0000256" key="12">
    <source>
        <dbReference type="HAMAP-Rule" id="MF_01479"/>
    </source>
</evidence>
<evidence type="ECO:0000259" key="13">
    <source>
        <dbReference type="PROSITE" id="PS51674"/>
    </source>
</evidence>
<comment type="cofactor">
    <cofactor evidence="12">
        <name>[4Fe-4S] cluster</name>
        <dbReference type="ChEBI" id="CHEBI:49883"/>
    </cofactor>
    <text evidence="12">Binds 1 [4Fe-4S] cluster per subunit. Following nitrosylation of the [4Fe-4S] cluster binds 1 [4Fe-8(NO)] cluster per subunit.</text>
</comment>
<dbReference type="GO" id="GO:0047134">
    <property type="term" value="F:protein-disulfide reductase [NAD(P)H] activity"/>
    <property type="evidence" value="ECO:0007669"/>
    <property type="project" value="TreeGrafter"/>
</dbReference>
<comment type="PTM">
    <text evidence="12">The Fe-S cluster can be nitrosylated by nitric oxide (NO).</text>
</comment>
<dbReference type="InterPro" id="IPR003482">
    <property type="entry name" value="Whib"/>
</dbReference>
<feature type="binding site" evidence="12">
    <location>
        <position position="56"/>
    </location>
    <ligand>
        <name>[4Fe-4S] cluster</name>
        <dbReference type="ChEBI" id="CHEBI:49883"/>
    </ligand>
</feature>
<evidence type="ECO:0000256" key="1">
    <source>
        <dbReference type="ARBA" id="ARBA00004496"/>
    </source>
</evidence>
<dbReference type="GO" id="GO:0045892">
    <property type="term" value="P:negative regulation of DNA-templated transcription"/>
    <property type="evidence" value="ECO:0007669"/>
    <property type="project" value="TreeGrafter"/>
</dbReference>
<keyword evidence="9 12" id="KW-0238">DNA-binding</keyword>
<dbReference type="PANTHER" id="PTHR38839">
    <property type="entry name" value="TRANSCRIPTIONAL REGULATOR WHID-RELATED"/>
    <property type="match status" value="1"/>
</dbReference>
<feature type="domain" description="4Fe-4S Wbl-type" evidence="13">
    <location>
        <begin position="22"/>
        <end position="86"/>
    </location>
</feature>
<evidence type="ECO:0000256" key="4">
    <source>
        <dbReference type="ARBA" id="ARBA00022490"/>
    </source>
</evidence>
<evidence type="ECO:0000256" key="2">
    <source>
        <dbReference type="ARBA" id="ARBA00006597"/>
    </source>
</evidence>
<keyword evidence="4 12" id="KW-0963">Cytoplasm</keyword>
<evidence type="ECO:0000313" key="15">
    <source>
        <dbReference type="Proteomes" id="UP000199651"/>
    </source>
</evidence>
<keyword evidence="5 12" id="KW-0479">Metal-binding</keyword>
<comment type="PTM">
    <text evidence="12">Upon Fe-S cluster removal intramolecular disulfide bonds are formed.</text>
</comment>
<keyword evidence="8 12" id="KW-0805">Transcription regulation</keyword>
<dbReference type="PROSITE" id="PS51674">
    <property type="entry name" value="4FE4S_WBL"/>
    <property type="match status" value="1"/>
</dbReference>
<dbReference type="GO" id="GO:0045454">
    <property type="term" value="P:cell redox homeostasis"/>
    <property type="evidence" value="ECO:0007669"/>
    <property type="project" value="TreeGrafter"/>
</dbReference>
<accession>A0A1H0N4T5</accession>
<dbReference type="PANTHER" id="PTHR38839:SF5">
    <property type="entry name" value="TRANSCRIPTIONAL REGULATOR WHID"/>
    <property type="match status" value="1"/>
</dbReference>
<comment type="similarity">
    <text evidence="2 12">Belongs to the WhiB family.</text>
</comment>
<keyword evidence="10 12" id="KW-1015">Disulfide bond</keyword>
<dbReference type="GO" id="GO:0035731">
    <property type="term" value="F:dinitrosyl-iron complex binding"/>
    <property type="evidence" value="ECO:0007669"/>
    <property type="project" value="UniProtKB-UniRule"/>
</dbReference>
<evidence type="ECO:0000256" key="9">
    <source>
        <dbReference type="ARBA" id="ARBA00023125"/>
    </source>
</evidence>
<reference evidence="15" key="1">
    <citation type="submission" date="2016-10" db="EMBL/GenBank/DDBJ databases">
        <authorList>
            <person name="Varghese N."/>
            <person name="Submissions S."/>
        </authorList>
    </citation>
    <scope>NUCLEOTIDE SEQUENCE [LARGE SCALE GENOMIC DNA]</scope>
    <source>
        <strain evidence="15">IBRC-M 10655</strain>
    </source>
</reference>
<sequence length="102" mass="11735">MTEMSRLPGPVSESWDWQRHGSCRGLDSAWFFHPDAERGQARAERVRHAKEICKSCPVIVECRHHALTVIEPYGIWGGLDEGERRQAYARRRMTAQHAGARH</sequence>
<keyword evidence="7 12" id="KW-0411">Iron-sulfur</keyword>
<keyword evidence="3 12" id="KW-0004">4Fe-4S</keyword>
<evidence type="ECO:0000256" key="10">
    <source>
        <dbReference type="ARBA" id="ARBA00023157"/>
    </source>
</evidence>
<dbReference type="Pfam" id="PF02467">
    <property type="entry name" value="Whib"/>
    <property type="match status" value="1"/>
</dbReference>
<dbReference type="GO" id="GO:0003677">
    <property type="term" value="F:DNA binding"/>
    <property type="evidence" value="ECO:0007669"/>
    <property type="project" value="UniProtKB-UniRule"/>
</dbReference>
<name>A0A1H0N4T5_9PSEU</name>
<evidence type="ECO:0000256" key="7">
    <source>
        <dbReference type="ARBA" id="ARBA00023014"/>
    </source>
</evidence>
<dbReference type="AlphaFoldDB" id="A0A1H0N4T5"/>
<organism evidence="14 15">
    <name type="scientific">Actinokineospora alba</name>
    <dbReference type="NCBI Taxonomy" id="504798"/>
    <lineage>
        <taxon>Bacteria</taxon>
        <taxon>Bacillati</taxon>
        <taxon>Actinomycetota</taxon>
        <taxon>Actinomycetes</taxon>
        <taxon>Pseudonocardiales</taxon>
        <taxon>Pseudonocardiaceae</taxon>
        <taxon>Actinokineospora</taxon>
    </lineage>
</organism>
<comment type="function">
    <text evidence="12">Acts as a transcriptional regulator. Probably redox-responsive. The apo- but not holo-form probably binds DNA.</text>
</comment>
<evidence type="ECO:0000256" key="5">
    <source>
        <dbReference type="ARBA" id="ARBA00022723"/>
    </source>
</evidence>
<gene>
    <name evidence="12" type="primary">whiB</name>
    <name evidence="14" type="ORF">SAMN05192558_105196</name>
</gene>
<comment type="subcellular location">
    <subcellularLocation>
        <location evidence="1 12">Cytoplasm</location>
    </subcellularLocation>
</comment>
<evidence type="ECO:0000313" key="14">
    <source>
        <dbReference type="EMBL" id="SDO87642.1"/>
    </source>
</evidence>
<protein>
    <recommendedName>
        <fullName evidence="12">Transcriptional regulator WhiB</fullName>
    </recommendedName>
</protein>
<evidence type="ECO:0000256" key="8">
    <source>
        <dbReference type="ARBA" id="ARBA00023015"/>
    </source>
</evidence>
<dbReference type="HAMAP" id="MF_01479">
    <property type="entry name" value="WhiB"/>
    <property type="match status" value="1"/>
</dbReference>
<dbReference type="RefSeq" id="WP_091374847.1">
    <property type="nucleotide sequence ID" value="NZ_FNDV01000002.1"/>
</dbReference>
<dbReference type="EMBL" id="FNJB01000005">
    <property type="protein sequence ID" value="SDO87642.1"/>
    <property type="molecule type" value="Genomic_DNA"/>
</dbReference>
<feature type="binding site" evidence="12">
    <location>
        <position position="53"/>
    </location>
    <ligand>
        <name>[4Fe-4S] cluster</name>
        <dbReference type="ChEBI" id="CHEBI:49883"/>
    </ligand>
</feature>
<evidence type="ECO:0000256" key="6">
    <source>
        <dbReference type="ARBA" id="ARBA00023004"/>
    </source>
</evidence>
<dbReference type="GO" id="GO:0046872">
    <property type="term" value="F:metal ion binding"/>
    <property type="evidence" value="ECO:0007669"/>
    <property type="project" value="UniProtKB-KW"/>
</dbReference>
<dbReference type="Proteomes" id="UP000199651">
    <property type="component" value="Unassembled WGS sequence"/>
</dbReference>
<dbReference type="GO" id="GO:0051539">
    <property type="term" value="F:4 iron, 4 sulfur cluster binding"/>
    <property type="evidence" value="ECO:0007669"/>
    <property type="project" value="UniProtKB-UniRule"/>
</dbReference>
<dbReference type="STRING" id="504798.SAMN05421871_102246"/>
<evidence type="ECO:0000256" key="11">
    <source>
        <dbReference type="ARBA" id="ARBA00023163"/>
    </source>
</evidence>
<evidence type="ECO:0000256" key="3">
    <source>
        <dbReference type="ARBA" id="ARBA00022485"/>
    </source>
</evidence>
<feature type="binding site" evidence="12">
    <location>
        <position position="23"/>
    </location>
    <ligand>
        <name>[4Fe-4S] cluster</name>
        <dbReference type="ChEBI" id="CHEBI:49883"/>
    </ligand>
</feature>
<keyword evidence="15" id="KW-1185">Reference proteome</keyword>